<evidence type="ECO:0000313" key="3">
    <source>
        <dbReference type="EMBL" id="SFI30533.1"/>
    </source>
</evidence>
<dbReference type="RefSeq" id="WP_091010780.1">
    <property type="nucleotide sequence ID" value="NZ_CP041745.1"/>
</dbReference>
<gene>
    <name evidence="3" type="ORF">SAMN05192543_102836</name>
</gene>
<dbReference type="GO" id="GO:0051213">
    <property type="term" value="F:dioxygenase activity"/>
    <property type="evidence" value="ECO:0007669"/>
    <property type="project" value="UniProtKB-KW"/>
</dbReference>
<dbReference type="PROSITE" id="PS00934">
    <property type="entry name" value="GLYOXALASE_I_1"/>
    <property type="match status" value="1"/>
</dbReference>
<dbReference type="InterPro" id="IPR029068">
    <property type="entry name" value="Glyas_Bleomycin-R_OHBP_Dase"/>
</dbReference>
<dbReference type="Proteomes" id="UP000199548">
    <property type="component" value="Unassembled WGS sequence"/>
</dbReference>
<proteinExistence type="predicted"/>
<sequence>MPEIMTSETRSDQRPQTPCGINHIVLAVRDIEASHRFYADLLGFVHVGSSSRPDPGGLPPTRFYSGRRDQKLHHHDLALEQQAEDWDRHGGSTLDHFAIEYPTLDAWTKQIEFLTANDIALSRRIKRGVTYSVHLRDPDSNIVELVFELPRSAWENDIEGALNREPVAL</sequence>
<evidence type="ECO:0000256" key="1">
    <source>
        <dbReference type="ARBA" id="ARBA00022723"/>
    </source>
</evidence>
<dbReference type="InterPro" id="IPR018146">
    <property type="entry name" value="Glyoxalase_1_CS"/>
</dbReference>
<dbReference type="InterPro" id="IPR004360">
    <property type="entry name" value="Glyas_Fos-R_dOase_dom"/>
</dbReference>
<dbReference type="AlphaFoldDB" id="A0A1I3H4F1"/>
<dbReference type="Pfam" id="PF00903">
    <property type="entry name" value="Glyoxalase"/>
    <property type="match status" value="1"/>
</dbReference>
<dbReference type="PROSITE" id="PS51819">
    <property type="entry name" value="VOC"/>
    <property type="match status" value="1"/>
</dbReference>
<keyword evidence="3" id="KW-0223">Dioxygenase</keyword>
<keyword evidence="4" id="KW-1185">Reference proteome</keyword>
<evidence type="ECO:0000313" key="4">
    <source>
        <dbReference type="Proteomes" id="UP000199548"/>
    </source>
</evidence>
<dbReference type="Gene3D" id="3.10.180.10">
    <property type="entry name" value="2,3-Dihydroxybiphenyl 1,2-Dioxygenase, domain 1"/>
    <property type="match status" value="1"/>
</dbReference>
<dbReference type="EMBL" id="FOQU01000002">
    <property type="protein sequence ID" value="SFI30533.1"/>
    <property type="molecule type" value="Genomic_DNA"/>
</dbReference>
<dbReference type="GO" id="GO:0046872">
    <property type="term" value="F:metal ion binding"/>
    <property type="evidence" value="ECO:0007669"/>
    <property type="project" value="UniProtKB-KW"/>
</dbReference>
<protein>
    <submittedName>
        <fullName evidence="3">Catechol 2,3-dioxygenase</fullName>
    </submittedName>
</protein>
<dbReference type="SUPFAM" id="SSF54593">
    <property type="entry name" value="Glyoxalase/Bleomycin resistance protein/Dihydroxybiphenyl dioxygenase"/>
    <property type="match status" value="1"/>
</dbReference>
<keyword evidence="1" id="KW-0479">Metal-binding</keyword>
<organism evidence="3 4">
    <name type="scientific">Paraburkholderia megapolitana</name>
    <dbReference type="NCBI Taxonomy" id="420953"/>
    <lineage>
        <taxon>Bacteria</taxon>
        <taxon>Pseudomonadati</taxon>
        <taxon>Pseudomonadota</taxon>
        <taxon>Betaproteobacteria</taxon>
        <taxon>Burkholderiales</taxon>
        <taxon>Burkholderiaceae</taxon>
        <taxon>Paraburkholderia</taxon>
    </lineage>
</organism>
<dbReference type="OrthoDB" id="5430221at2"/>
<accession>A0A1I3H4F1</accession>
<dbReference type="GO" id="GO:0004462">
    <property type="term" value="F:lactoylglutathione lyase activity"/>
    <property type="evidence" value="ECO:0007669"/>
    <property type="project" value="InterPro"/>
</dbReference>
<name>A0A1I3H4F1_9BURK</name>
<dbReference type="InterPro" id="IPR037523">
    <property type="entry name" value="VOC_core"/>
</dbReference>
<dbReference type="STRING" id="420953.SAMN05192543_102836"/>
<evidence type="ECO:0000259" key="2">
    <source>
        <dbReference type="PROSITE" id="PS51819"/>
    </source>
</evidence>
<keyword evidence="3" id="KW-0560">Oxidoreductase</keyword>
<feature type="domain" description="VOC" evidence="2">
    <location>
        <begin position="20"/>
        <end position="148"/>
    </location>
</feature>
<reference evidence="3 4" key="1">
    <citation type="submission" date="2016-10" db="EMBL/GenBank/DDBJ databases">
        <authorList>
            <person name="de Groot N.N."/>
        </authorList>
    </citation>
    <scope>NUCLEOTIDE SEQUENCE [LARGE SCALE GENOMIC DNA]</scope>
    <source>
        <strain evidence="3 4">LMG 23650</strain>
    </source>
</reference>